<dbReference type="Gene3D" id="2.60.120.380">
    <property type="match status" value="1"/>
</dbReference>
<dbReference type="Gene3D" id="1.25.40.10">
    <property type="entry name" value="Tetratricopeptide repeat domain"/>
    <property type="match status" value="1"/>
</dbReference>
<organism evidence="4 5">
    <name type="scientific">Pseudaquabacterium terrae</name>
    <dbReference type="NCBI Taxonomy" id="2732868"/>
    <lineage>
        <taxon>Bacteria</taxon>
        <taxon>Pseudomonadati</taxon>
        <taxon>Pseudomonadota</taxon>
        <taxon>Betaproteobacteria</taxon>
        <taxon>Burkholderiales</taxon>
        <taxon>Sphaerotilaceae</taxon>
        <taxon>Pseudaquabacterium</taxon>
    </lineage>
</organism>
<evidence type="ECO:0000313" key="5">
    <source>
        <dbReference type="Proteomes" id="UP000737171"/>
    </source>
</evidence>
<dbReference type="InterPro" id="IPR013694">
    <property type="entry name" value="VIT"/>
</dbReference>
<feature type="signal peptide" evidence="2">
    <location>
        <begin position="1"/>
        <end position="32"/>
    </location>
</feature>
<name>A0ABX2EA76_9BURK</name>
<evidence type="ECO:0000256" key="2">
    <source>
        <dbReference type="SAM" id="SignalP"/>
    </source>
</evidence>
<evidence type="ECO:0000313" key="4">
    <source>
        <dbReference type="EMBL" id="NRF65960.1"/>
    </source>
</evidence>
<dbReference type="EMBL" id="JABRWJ010000001">
    <property type="protein sequence ID" value="NRF65960.1"/>
    <property type="molecule type" value="Genomic_DNA"/>
</dbReference>
<keyword evidence="2" id="KW-0732">Signal</keyword>
<feature type="compositionally biased region" description="Low complexity" evidence="1">
    <location>
        <begin position="685"/>
        <end position="703"/>
    </location>
</feature>
<evidence type="ECO:0000259" key="3">
    <source>
        <dbReference type="PROSITE" id="PS51468"/>
    </source>
</evidence>
<dbReference type="PANTHER" id="PTHR45737">
    <property type="entry name" value="VON WILLEBRAND FACTOR A DOMAIN-CONTAINING PROTEIN 5A"/>
    <property type="match status" value="1"/>
</dbReference>
<protein>
    <submittedName>
        <fullName evidence="4">DUF2135 domain-containing protein</fullName>
    </submittedName>
</protein>
<sequence length="1028" mass="110720">MSDHRPVARRLHGFIGSAALAALLNAWAPLCAALTPAPAAPSIAPLIAPPIAPPPALPRLLAPQAGQPIELRHYRQEVDVVGRSVLTRLTLQFHNPNPRVLEGELQFPLPEGTMISGFALDIDGQLRRAVPVEKAKGLQVFEDTIRGRVDPALLEATAGNQYKLRIYPLPPNGARTVVLDLVQALPAAAAGAARELRLPFGFDGSATRAELSLRLAGVARATFKGSARGLPADALQTIGHAGGTDLRIAPRRLQQPAELVLRFGAPATAPAQAAAFDGQQFVYAELPVPALSTPRAAPQRVALVWDASGSGAQRRRAAEWALLDALFARWQNVQVRLYVLRDRLEAPREVTVRGGDWQALRAQLEAEPFDGATQLGALNLPADAADLALVFSDGQSTFGARQAPVFGMPAFVLQSSIGSQSASLKPAVEAQGGAVVDLLTLSAAQAAQRINTERPRLIELRSADGEQWVAASRFAEHGHIAVAGIARAPQGVLEAQFQLPGGRRSVQRLRWQAAASEAGGNDDAPPLAALRWATLKLATLAAQPDVHRREIQRLGQRFGLATAETSLIVLDTLADYVRHAIEPPAGPLRVAYHAQRAPVIAAEQRQQRDQIEQLVRRYRERQAWWATDFPKDAPAIARKREEPATGAIALQERAETRRDLATTGPTNAAKSAEAPRPSVAPPPMMAAAPAAPQRRAPAEAEAAASDDKRQPGSPAEVSAAIALTKWQPDTPTARRLRAAAPKARYAIYLDERPQHLKSTAFFLDAADLFFAQGDAVLGLRVLSNLAEMELENRALLRILGYRLLQAQRADLAVPVFERVLAIAPHEPQSSRDLGLAHADAQQWQAAADQLWHAATQRGNTAGRFPDIDLTSLAELNALLAKAKRLGQPVDTGAMDARLLVNLPLGLRVVLGWDADNTDIDLHVIDPNGEEAFYGRPRTRQGGRMSADFTGGYGPEEFALRAPKPGMYTVRARFYGHRQQVLSPATTLMLRLVTGFGTAAEHEQRVMLRLSGSGEDVRVGEFRVGALPE</sequence>
<dbReference type="InterPro" id="IPR019220">
    <property type="entry name" value="DUF2135"/>
</dbReference>
<dbReference type="PANTHER" id="PTHR45737:SF6">
    <property type="entry name" value="VON WILLEBRAND FACTOR A DOMAIN-CONTAINING PROTEIN 5A"/>
    <property type="match status" value="1"/>
</dbReference>
<feature type="domain" description="VIT" evidence="3">
    <location>
        <begin position="55"/>
        <end position="183"/>
    </location>
</feature>
<accession>A0ABX2EA76</accession>
<dbReference type="InterPro" id="IPR011990">
    <property type="entry name" value="TPR-like_helical_dom_sf"/>
</dbReference>
<proteinExistence type="predicted"/>
<reference evidence="4 5" key="1">
    <citation type="submission" date="2020-05" db="EMBL/GenBank/DDBJ databases">
        <title>Aquincola sp. isolate from soil.</title>
        <authorList>
            <person name="Han J."/>
            <person name="Kim D.-U."/>
        </authorList>
    </citation>
    <scope>NUCLEOTIDE SEQUENCE [LARGE SCALE GENOMIC DNA]</scope>
    <source>
        <strain evidence="4 5">S2</strain>
    </source>
</reference>
<comment type="caution">
    <text evidence="4">The sequence shown here is derived from an EMBL/GenBank/DDBJ whole genome shotgun (WGS) entry which is preliminary data.</text>
</comment>
<feature type="region of interest" description="Disordered" evidence="1">
    <location>
        <begin position="635"/>
        <end position="717"/>
    </location>
</feature>
<dbReference type="Pfam" id="PF08487">
    <property type="entry name" value="VIT"/>
    <property type="match status" value="1"/>
</dbReference>
<keyword evidence="5" id="KW-1185">Reference proteome</keyword>
<dbReference type="SUPFAM" id="SSF48452">
    <property type="entry name" value="TPR-like"/>
    <property type="match status" value="1"/>
</dbReference>
<feature type="chain" id="PRO_5046011264" evidence="2">
    <location>
        <begin position="33"/>
        <end position="1028"/>
    </location>
</feature>
<dbReference type="RefSeq" id="WP_173120464.1">
    <property type="nucleotide sequence ID" value="NZ_JABRWJ010000001.1"/>
</dbReference>
<dbReference type="Proteomes" id="UP000737171">
    <property type="component" value="Unassembled WGS sequence"/>
</dbReference>
<dbReference type="Pfam" id="PF09906">
    <property type="entry name" value="DUF2135"/>
    <property type="match status" value="1"/>
</dbReference>
<evidence type="ECO:0000256" key="1">
    <source>
        <dbReference type="SAM" id="MobiDB-lite"/>
    </source>
</evidence>
<gene>
    <name evidence="4" type="ORF">HLB44_03055</name>
</gene>
<dbReference type="PROSITE" id="PS51468">
    <property type="entry name" value="VIT"/>
    <property type="match status" value="1"/>
</dbReference>